<organism evidence="14 17">
    <name type="scientific">Pediococcus damnosus</name>
    <dbReference type="NCBI Taxonomy" id="51663"/>
    <lineage>
        <taxon>Bacteria</taxon>
        <taxon>Bacillati</taxon>
        <taxon>Bacillota</taxon>
        <taxon>Bacilli</taxon>
        <taxon>Lactobacillales</taxon>
        <taxon>Lactobacillaceae</taxon>
        <taxon>Pediococcus</taxon>
    </lineage>
</organism>
<dbReference type="InterPro" id="IPR011010">
    <property type="entry name" value="DNA_brk_join_enz"/>
</dbReference>
<dbReference type="InterPro" id="IPR023009">
    <property type="entry name" value="Tyrosine_recombinase_XerC/XerD"/>
</dbReference>
<dbReference type="GO" id="GO:0003677">
    <property type="term" value="F:DNA binding"/>
    <property type="evidence" value="ECO:0007669"/>
    <property type="project" value="UniProtKB-UniRule"/>
</dbReference>
<dbReference type="PANTHER" id="PTHR30349:SF77">
    <property type="entry name" value="TYROSINE RECOMBINASE XERC"/>
    <property type="match status" value="1"/>
</dbReference>
<dbReference type="InterPro" id="IPR011931">
    <property type="entry name" value="Recomb_XerC"/>
</dbReference>
<dbReference type="AlphaFoldDB" id="A0A0R2H9K6"/>
<keyword evidence="5 10" id="KW-0159">Chromosome partition</keyword>
<dbReference type="InterPro" id="IPR004107">
    <property type="entry name" value="Integrase_SAM-like_N"/>
</dbReference>
<dbReference type="Proteomes" id="UP000076405">
    <property type="component" value="Chromosome"/>
</dbReference>
<sequence>MKRDYIQLFLEYLKAERQYSVDTIKAYQSDLEEFCTFLKQNGGMKPFKDIDHLDVNVFMTDLFDKKYSRTTISRKLSTMRSFYNFLAKNDLVERNPFSEIKLKKHPNRLPRFFYQKEMTALFEAAQSNSPLALRNSALLEVLYGTGIRVGECANLRWQNIDFSLKMMLIRGKGDKERYVPFGQYCFDALIKYRDQCRHNIMTKYKKQHDFVFINHYGDPITSTGIEYILNQIIKQSSLTSKIHPHMLRHTFATQLLNNGADLRTVQELLGHSSLSTTQIYTHVTQENLQSNYRKFFPRATHE</sequence>
<dbReference type="InterPro" id="IPR044068">
    <property type="entry name" value="CB"/>
</dbReference>
<dbReference type="GO" id="GO:0051301">
    <property type="term" value="P:cell division"/>
    <property type="evidence" value="ECO:0007669"/>
    <property type="project" value="UniProtKB-UniRule"/>
</dbReference>
<dbReference type="GO" id="GO:0005737">
    <property type="term" value="C:cytoplasm"/>
    <property type="evidence" value="ECO:0007669"/>
    <property type="project" value="UniProtKB-SubCell"/>
</dbReference>
<dbReference type="InterPro" id="IPR013762">
    <property type="entry name" value="Integrase-like_cat_sf"/>
</dbReference>
<evidence type="ECO:0000313" key="14">
    <source>
        <dbReference type="EMBL" id="AMV62102.1"/>
    </source>
</evidence>
<dbReference type="RefSeq" id="WP_056986322.1">
    <property type="nucleotide sequence ID" value="NZ_BAAAXI010000140.1"/>
</dbReference>
<dbReference type="CDD" id="cd00798">
    <property type="entry name" value="INT_XerDC_C"/>
    <property type="match status" value="1"/>
</dbReference>
<comment type="function">
    <text evidence="10">Site-specific tyrosine recombinase, which acts by catalyzing the cutting and rejoining of the recombining DNA molecules. The XerC-XerD complex is essential to convert dimers of the bacterial chromosome into monomers to permit their segregation at cell division. It also contributes to the segregational stability of plasmids.</text>
</comment>
<protein>
    <recommendedName>
        <fullName evidence="10 11">Tyrosine recombinase XerC</fullName>
    </recommendedName>
</protein>
<name>A0A0R2H9K6_9LACO</name>
<comment type="subunit">
    <text evidence="10">Forms a cyclic heterotetrameric complex composed of two molecules of XerC and two molecules of XerD.</text>
</comment>
<keyword evidence="9 10" id="KW-0131">Cell cycle</keyword>
<dbReference type="GO" id="GO:0009037">
    <property type="term" value="F:tyrosine-based site-specific recombinase activity"/>
    <property type="evidence" value="ECO:0007669"/>
    <property type="project" value="UniProtKB-UniRule"/>
</dbReference>
<dbReference type="Gene3D" id="1.10.443.10">
    <property type="entry name" value="Intergrase catalytic core"/>
    <property type="match status" value="1"/>
</dbReference>
<feature type="domain" description="Core-binding (CB)" evidence="13">
    <location>
        <begin position="1"/>
        <end position="87"/>
    </location>
</feature>
<dbReference type="EMBL" id="CP012288">
    <property type="protein sequence ID" value="AMV68046.1"/>
    <property type="molecule type" value="Genomic_DNA"/>
</dbReference>
<gene>
    <name evidence="10" type="primary">xerC</name>
    <name evidence="14" type="ORF">ADU70_0602</name>
    <name evidence="15" type="ORF">ADU72_2125</name>
</gene>
<evidence type="ECO:0000256" key="6">
    <source>
        <dbReference type="ARBA" id="ARBA00022908"/>
    </source>
</evidence>
<evidence type="ECO:0000259" key="12">
    <source>
        <dbReference type="PROSITE" id="PS51898"/>
    </source>
</evidence>
<feature type="active site" evidence="10">
    <location>
        <position position="245"/>
    </location>
</feature>
<dbReference type="InterPro" id="IPR010998">
    <property type="entry name" value="Integrase_recombinase_N"/>
</dbReference>
<dbReference type="Gene3D" id="1.10.150.130">
    <property type="match status" value="1"/>
</dbReference>
<evidence type="ECO:0000259" key="13">
    <source>
        <dbReference type="PROSITE" id="PS51900"/>
    </source>
</evidence>
<dbReference type="NCBIfam" id="NF040815">
    <property type="entry name" value="recomb_XerA_Arch"/>
    <property type="match status" value="1"/>
</dbReference>
<feature type="active site" evidence="10">
    <location>
        <position position="271"/>
    </location>
</feature>
<keyword evidence="7 10" id="KW-0238">DNA-binding</keyword>
<comment type="similarity">
    <text evidence="2 10">Belongs to the 'phage' integrase family. XerC subfamily.</text>
</comment>
<accession>A0A0R2H9K6</accession>
<feature type="active site" evidence="10">
    <location>
        <position position="172"/>
    </location>
</feature>
<evidence type="ECO:0000313" key="17">
    <source>
        <dbReference type="Proteomes" id="UP000076405"/>
    </source>
</evidence>
<evidence type="ECO:0000256" key="7">
    <source>
        <dbReference type="ARBA" id="ARBA00023125"/>
    </source>
</evidence>
<evidence type="ECO:0000256" key="9">
    <source>
        <dbReference type="ARBA" id="ARBA00023306"/>
    </source>
</evidence>
<evidence type="ECO:0000256" key="3">
    <source>
        <dbReference type="ARBA" id="ARBA00022490"/>
    </source>
</evidence>
<dbReference type="InterPro" id="IPR002104">
    <property type="entry name" value="Integrase_catalytic"/>
</dbReference>
<dbReference type="GO" id="GO:0007059">
    <property type="term" value="P:chromosome segregation"/>
    <property type="evidence" value="ECO:0007669"/>
    <property type="project" value="UniProtKB-UniRule"/>
</dbReference>
<comment type="subcellular location">
    <subcellularLocation>
        <location evidence="1 10">Cytoplasm</location>
    </subcellularLocation>
</comment>
<dbReference type="OrthoDB" id="9801717at2"/>
<dbReference type="Proteomes" id="UP000076244">
    <property type="component" value="Chromosome"/>
</dbReference>
<dbReference type="SUPFAM" id="SSF56349">
    <property type="entry name" value="DNA breaking-rejoining enzymes"/>
    <property type="match status" value="1"/>
</dbReference>
<feature type="active site" description="O-(3'-phospho-DNA)-tyrosine intermediate" evidence="10">
    <location>
        <position position="280"/>
    </location>
</feature>
<evidence type="ECO:0000256" key="4">
    <source>
        <dbReference type="ARBA" id="ARBA00022618"/>
    </source>
</evidence>
<dbReference type="PROSITE" id="PS51898">
    <property type="entry name" value="TYR_RECOMBINASE"/>
    <property type="match status" value="1"/>
</dbReference>
<keyword evidence="16" id="KW-1185">Reference proteome</keyword>
<dbReference type="PROSITE" id="PS51900">
    <property type="entry name" value="CB"/>
    <property type="match status" value="1"/>
</dbReference>
<dbReference type="GO" id="GO:0006313">
    <property type="term" value="P:DNA transposition"/>
    <property type="evidence" value="ECO:0007669"/>
    <property type="project" value="UniProtKB-UniRule"/>
</dbReference>
<keyword evidence="3 10" id="KW-0963">Cytoplasm</keyword>
<feature type="active site" evidence="10">
    <location>
        <position position="148"/>
    </location>
</feature>
<dbReference type="InterPro" id="IPR050090">
    <property type="entry name" value="Tyrosine_recombinase_XerCD"/>
</dbReference>
<feature type="domain" description="Tyr recombinase" evidence="12">
    <location>
        <begin position="108"/>
        <end position="293"/>
    </location>
</feature>
<keyword evidence="8 10" id="KW-0233">DNA recombination</keyword>
<evidence type="ECO:0000256" key="8">
    <source>
        <dbReference type="ARBA" id="ARBA00023172"/>
    </source>
</evidence>
<evidence type="ECO:0000256" key="10">
    <source>
        <dbReference type="HAMAP-Rule" id="MF_01808"/>
    </source>
</evidence>
<dbReference type="KEGG" id="pdm:ADU72_2125"/>
<dbReference type="NCBIfam" id="NF001399">
    <property type="entry name" value="PRK00283.1"/>
    <property type="match status" value="1"/>
</dbReference>
<evidence type="ECO:0000313" key="16">
    <source>
        <dbReference type="Proteomes" id="UP000076244"/>
    </source>
</evidence>
<evidence type="ECO:0000256" key="11">
    <source>
        <dbReference type="NCBIfam" id="TIGR02224"/>
    </source>
</evidence>
<evidence type="ECO:0000256" key="5">
    <source>
        <dbReference type="ARBA" id="ARBA00022829"/>
    </source>
</evidence>
<reference evidence="16 17" key="1">
    <citation type="journal article" date="2016" name="PLoS ONE">
        <title>The Identification of Novel Diagnostic Marker Genes for the Detection of Beer Spoiling Pediococcus damnosus Strains Using the BlAst Diagnostic Gene findEr.</title>
        <authorList>
            <person name="Behr J."/>
            <person name="Geissler A.J."/>
            <person name="Schmid J."/>
            <person name="Zehe A."/>
            <person name="Vogel R.F."/>
        </authorList>
    </citation>
    <scope>NUCLEOTIDE SEQUENCE [LARGE SCALE GENOMIC DNA]</scope>
    <source>
        <strain evidence="14 17">TMW 2.1533</strain>
        <strain evidence="15 16">TMW 2.1535</strain>
    </source>
</reference>
<dbReference type="PANTHER" id="PTHR30349">
    <property type="entry name" value="PHAGE INTEGRASE-RELATED"/>
    <property type="match status" value="1"/>
</dbReference>
<feature type="active site" evidence="10">
    <location>
        <position position="248"/>
    </location>
</feature>
<proteinExistence type="inferred from homology"/>
<dbReference type="EMBL" id="CP012275">
    <property type="protein sequence ID" value="AMV62102.1"/>
    <property type="molecule type" value="Genomic_DNA"/>
</dbReference>
<evidence type="ECO:0000313" key="15">
    <source>
        <dbReference type="EMBL" id="AMV68046.1"/>
    </source>
</evidence>
<keyword evidence="6 10" id="KW-0229">DNA integration</keyword>
<dbReference type="Pfam" id="PF00589">
    <property type="entry name" value="Phage_integrase"/>
    <property type="match status" value="1"/>
</dbReference>
<dbReference type="HAMAP" id="MF_01808">
    <property type="entry name" value="Recomb_XerC_XerD"/>
    <property type="match status" value="1"/>
</dbReference>
<dbReference type="NCBIfam" id="TIGR02224">
    <property type="entry name" value="recomb_XerC"/>
    <property type="match status" value="1"/>
</dbReference>
<dbReference type="Pfam" id="PF02899">
    <property type="entry name" value="Phage_int_SAM_1"/>
    <property type="match status" value="1"/>
</dbReference>
<evidence type="ECO:0000256" key="2">
    <source>
        <dbReference type="ARBA" id="ARBA00006657"/>
    </source>
</evidence>
<evidence type="ECO:0000256" key="1">
    <source>
        <dbReference type="ARBA" id="ARBA00004496"/>
    </source>
</evidence>
<keyword evidence="4 10" id="KW-0132">Cell division</keyword>